<keyword evidence="6 8" id="KW-0807">Transducer</keyword>
<comment type="caution">
    <text evidence="12">The sequence shown here is derived from an EMBL/GenBank/DDBJ whole genome shotgun (WGS) entry which is preliminary data.</text>
</comment>
<dbReference type="PANTHER" id="PTHR32089">
    <property type="entry name" value="METHYL-ACCEPTING CHEMOTAXIS PROTEIN MCPB"/>
    <property type="match status" value="1"/>
</dbReference>
<dbReference type="CDD" id="cd11386">
    <property type="entry name" value="MCP_signal"/>
    <property type="match status" value="1"/>
</dbReference>
<gene>
    <name evidence="12" type="ORF">J057_02410</name>
</gene>
<sequence length="558" mass="60352">MNAVLNRLSLGTKIIGNAVVLLSLFVLCAGYTVYAMNSIERELTTVSKRDIPLTEHVAAITAHQLRQTIEFERALRFSSDIPQDNGARREFQDAIARFDKEGELVDQQLRSAGKVIDSLQSTDERTQREFSAVARRLKQIDVAHEEFANQAQRVFSALSEGRAGNIDTLVAQVKREADELDQSLTALLDDIGTFTEASAMTALEHEQDALSVIVTVVTVSTLFGLLVSWYVSRSIVRGVKRAIVTASGDLTQEIQVDSSDEIGELLGAMNGLRQKLLNMISQISGTTAQLAAASEEMSVVTDQTSRTIDEQRSETEQVATAMNEMSATAQEIAISVNQTATAVTEASEHSNQGSRTVQDTIDQIQTLAHDVDASAKAISEVEEYSKTISTVIEVIQAIAEQTNLLALNAAIEAARAGDQGRGFAVVADEVRALASRTQHSTNEINDMISKLQTVSHKAVESMMSNKTQVGATVTLAGQAGQALRTIDQAMARINDMATQIASASEEQVGVAEEINTNIARINEMTYQTAQGAEETANASRDLTRMASDLRGLVAQFQV</sequence>
<dbReference type="STRING" id="626887.J057_02410"/>
<evidence type="ECO:0000256" key="5">
    <source>
        <dbReference type="ARBA" id="ARBA00023136"/>
    </source>
</evidence>
<dbReference type="Gene3D" id="1.10.287.950">
    <property type="entry name" value="Methyl-accepting chemotaxis protein"/>
    <property type="match status" value="1"/>
</dbReference>
<evidence type="ECO:0000259" key="10">
    <source>
        <dbReference type="PROSITE" id="PS50111"/>
    </source>
</evidence>
<evidence type="ECO:0000256" key="9">
    <source>
        <dbReference type="SAM" id="Phobius"/>
    </source>
</evidence>
<dbReference type="RefSeq" id="WP_004583036.1">
    <property type="nucleotide sequence ID" value="NZ_AP028878.1"/>
</dbReference>
<dbReference type="PRINTS" id="PR00260">
    <property type="entry name" value="CHEMTRNSDUCR"/>
</dbReference>
<dbReference type="GO" id="GO:0016020">
    <property type="term" value="C:membrane"/>
    <property type="evidence" value="ECO:0007669"/>
    <property type="project" value="UniProtKB-SubCell"/>
</dbReference>
<dbReference type="CDD" id="cd06225">
    <property type="entry name" value="HAMP"/>
    <property type="match status" value="1"/>
</dbReference>
<keyword evidence="13" id="KW-1185">Reference proteome</keyword>
<evidence type="ECO:0000256" key="6">
    <source>
        <dbReference type="ARBA" id="ARBA00023224"/>
    </source>
</evidence>
<evidence type="ECO:0000313" key="12">
    <source>
        <dbReference type="EMBL" id="ENO16526.1"/>
    </source>
</evidence>
<dbReference type="Proteomes" id="UP000013165">
    <property type="component" value="Unassembled WGS sequence"/>
</dbReference>
<name>N6WY42_9GAMM</name>
<evidence type="ECO:0000256" key="2">
    <source>
        <dbReference type="ARBA" id="ARBA00022500"/>
    </source>
</evidence>
<proteinExistence type="inferred from homology"/>
<dbReference type="InterPro" id="IPR004090">
    <property type="entry name" value="Chemotax_Me-accpt_rcpt"/>
</dbReference>
<dbReference type="OrthoDB" id="7054443at2"/>
<dbReference type="Pfam" id="PF00015">
    <property type="entry name" value="MCPsignal"/>
    <property type="match status" value="1"/>
</dbReference>
<evidence type="ECO:0000256" key="7">
    <source>
        <dbReference type="ARBA" id="ARBA00029447"/>
    </source>
</evidence>
<feature type="transmembrane region" description="Helical" evidence="9">
    <location>
        <begin position="14"/>
        <end position="34"/>
    </location>
</feature>
<dbReference type="SMART" id="SM00304">
    <property type="entry name" value="HAMP"/>
    <property type="match status" value="2"/>
</dbReference>
<dbReference type="GO" id="GO:0004888">
    <property type="term" value="F:transmembrane signaling receptor activity"/>
    <property type="evidence" value="ECO:0007669"/>
    <property type="project" value="InterPro"/>
</dbReference>
<organism evidence="12 13">
    <name type="scientific">Marinobacter nanhaiticus D15-8W</name>
    <dbReference type="NCBI Taxonomy" id="626887"/>
    <lineage>
        <taxon>Bacteria</taxon>
        <taxon>Pseudomonadati</taxon>
        <taxon>Pseudomonadota</taxon>
        <taxon>Gammaproteobacteria</taxon>
        <taxon>Pseudomonadales</taxon>
        <taxon>Marinobacteraceae</taxon>
        <taxon>Marinobacter</taxon>
    </lineage>
</organism>
<dbReference type="PATRIC" id="fig|626887.3.peg.459"/>
<evidence type="ECO:0000256" key="4">
    <source>
        <dbReference type="ARBA" id="ARBA00022989"/>
    </source>
</evidence>
<evidence type="ECO:0000256" key="8">
    <source>
        <dbReference type="PROSITE-ProRule" id="PRU00284"/>
    </source>
</evidence>
<dbReference type="GO" id="GO:0006935">
    <property type="term" value="P:chemotaxis"/>
    <property type="evidence" value="ECO:0007669"/>
    <property type="project" value="UniProtKB-KW"/>
</dbReference>
<evidence type="ECO:0000259" key="11">
    <source>
        <dbReference type="PROSITE" id="PS50885"/>
    </source>
</evidence>
<dbReference type="FunFam" id="1.10.287.950:FF:000001">
    <property type="entry name" value="Methyl-accepting chemotaxis sensory transducer"/>
    <property type="match status" value="1"/>
</dbReference>
<dbReference type="SMART" id="SM00283">
    <property type="entry name" value="MA"/>
    <property type="match status" value="1"/>
</dbReference>
<dbReference type="PANTHER" id="PTHR32089:SF120">
    <property type="entry name" value="METHYL-ACCEPTING CHEMOTAXIS PROTEIN TLPQ"/>
    <property type="match status" value="1"/>
</dbReference>
<dbReference type="GO" id="GO:0007165">
    <property type="term" value="P:signal transduction"/>
    <property type="evidence" value="ECO:0007669"/>
    <property type="project" value="UniProtKB-KW"/>
</dbReference>
<dbReference type="AlphaFoldDB" id="N6WY42"/>
<dbReference type="eggNOG" id="COG0840">
    <property type="taxonomic scope" value="Bacteria"/>
</dbReference>
<dbReference type="InterPro" id="IPR003660">
    <property type="entry name" value="HAMP_dom"/>
</dbReference>
<comment type="subcellular location">
    <subcellularLocation>
        <location evidence="1">Membrane</location>
        <topology evidence="1">Multi-pass membrane protein</topology>
    </subcellularLocation>
</comment>
<reference evidence="12 13" key="1">
    <citation type="journal article" date="2013" name="Genome Announc.">
        <title>Genome Sequence of the Polycyclic Aromatic Hydrocarbon-Degrading Bacterium Strain Marinobacter nanhaiticus D15-8WT.</title>
        <authorList>
            <person name="Cui Z."/>
            <person name="Gao W."/>
            <person name="Li Q."/>
            <person name="Xu G."/>
            <person name="Zheng L."/>
        </authorList>
    </citation>
    <scope>NUCLEOTIDE SEQUENCE [LARGE SCALE GENOMIC DNA]</scope>
    <source>
        <strain evidence="12 13">D15-8W</strain>
    </source>
</reference>
<dbReference type="SUPFAM" id="SSF58104">
    <property type="entry name" value="Methyl-accepting chemotaxis protein (MCP) signaling domain"/>
    <property type="match status" value="1"/>
</dbReference>
<keyword evidence="3 9" id="KW-0812">Transmembrane</keyword>
<evidence type="ECO:0000256" key="3">
    <source>
        <dbReference type="ARBA" id="ARBA00022692"/>
    </source>
</evidence>
<dbReference type="EMBL" id="APLQ01000010">
    <property type="protein sequence ID" value="ENO16526.1"/>
    <property type="molecule type" value="Genomic_DNA"/>
</dbReference>
<feature type="domain" description="HAMP" evidence="11">
    <location>
        <begin position="233"/>
        <end position="281"/>
    </location>
</feature>
<keyword evidence="2" id="KW-0145">Chemotaxis</keyword>
<evidence type="ECO:0000256" key="1">
    <source>
        <dbReference type="ARBA" id="ARBA00004141"/>
    </source>
</evidence>
<dbReference type="Pfam" id="PF00672">
    <property type="entry name" value="HAMP"/>
    <property type="match status" value="1"/>
</dbReference>
<feature type="domain" description="Methyl-accepting transducer" evidence="10">
    <location>
        <begin position="286"/>
        <end position="522"/>
    </location>
</feature>
<dbReference type="HOGENOM" id="CLU_000445_107_27_6"/>
<evidence type="ECO:0000313" key="13">
    <source>
        <dbReference type="Proteomes" id="UP000013165"/>
    </source>
</evidence>
<feature type="transmembrane region" description="Helical" evidence="9">
    <location>
        <begin position="209"/>
        <end position="231"/>
    </location>
</feature>
<protein>
    <submittedName>
        <fullName evidence="12">Methyl-accepting chemotaxis protein</fullName>
    </submittedName>
</protein>
<comment type="similarity">
    <text evidence="7">Belongs to the methyl-accepting chemotaxis (MCP) protein family.</text>
</comment>
<keyword evidence="4 9" id="KW-1133">Transmembrane helix</keyword>
<dbReference type="PROSITE" id="PS50111">
    <property type="entry name" value="CHEMOTAXIS_TRANSDUC_2"/>
    <property type="match status" value="1"/>
</dbReference>
<keyword evidence="5 9" id="KW-0472">Membrane</keyword>
<accession>N6WY42</accession>
<dbReference type="InterPro" id="IPR004089">
    <property type="entry name" value="MCPsignal_dom"/>
</dbReference>
<dbReference type="PROSITE" id="PS50885">
    <property type="entry name" value="HAMP"/>
    <property type="match status" value="1"/>
</dbReference>